<evidence type="ECO:0000256" key="3">
    <source>
        <dbReference type="ARBA" id="ARBA00022448"/>
    </source>
</evidence>
<feature type="transmembrane region" description="Helical" evidence="8">
    <location>
        <begin position="60"/>
        <end position="81"/>
    </location>
</feature>
<name>A0ABU1GWX9_9GAMM</name>
<comment type="similarity">
    <text evidence="2">Belongs to the major facilitator superfamily. EmrB family.</text>
</comment>
<dbReference type="PANTHER" id="PTHR42718:SF9">
    <property type="entry name" value="MAJOR FACILITATOR SUPERFAMILY MULTIDRUG TRANSPORTER MFSC"/>
    <property type="match status" value="1"/>
</dbReference>
<feature type="domain" description="Major facilitator superfamily (MFS) profile" evidence="9">
    <location>
        <begin position="22"/>
        <end position="457"/>
    </location>
</feature>
<dbReference type="PRINTS" id="PR01036">
    <property type="entry name" value="TCRTETB"/>
</dbReference>
<dbReference type="Gene3D" id="1.20.1250.20">
    <property type="entry name" value="MFS general substrate transporter like domains"/>
    <property type="match status" value="1"/>
</dbReference>
<evidence type="ECO:0000256" key="4">
    <source>
        <dbReference type="ARBA" id="ARBA00022475"/>
    </source>
</evidence>
<protein>
    <submittedName>
        <fullName evidence="10">MFS transporter</fullName>
    </submittedName>
</protein>
<dbReference type="Gene3D" id="1.20.1720.10">
    <property type="entry name" value="Multidrug resistance protein D"/>
    <property type="match status" value="1"/>
</dbReference>
<dbReference type="InterPro" id="IPR036259">
    <property type="entry name" value="MFS_trans_sf"/>
</dbReference>
<dbReference type="InterPro" id="IPR011701">
    <property type="entry name" value="MFS"/>
</dbReference>
<evidence type="ECO:0000256" key="7">
    <source>
        <dbReference type="ARBA" id="ARBA00023136"/>
    </source>
</evidence>
<feature type="transmembrane region" description="Helical" evidence="8">
    <location>
        <begin position="176"/>
        <end position="196"/>
    </location>
</feature>
<feature type="transmembrane region" description="Helical" evidence="8">
    <location>
        <begin position="335"/>
        <end position="356"/>
    </location>
</feature>
<reference evidence="10 11" key="1">
    <citation type="submission" date="2023-04" db="EMBL/GenBank/DDBJ databases">
        <title>A long-awaited taxogenomic arrangement of the family Halomonadaceae.</title>
        <authorList>
            <person name="De La Haba R."/>
            <person name="Chuvochina M."/>
            <person name="Wittouck S."/>
            <person name="Arahal D.R."/>
            <person name="Sanchez-Porro C."/>
            <person name="Hugenholtz P."/>
            <person name="Ventosa A."/>
        </authorList>
    </citation>
    <scope>NUCLEOTIDE SEQUENCE [LARGE SCALE GENOMIC DNA]</scope>
    <source>
        <strain evidence="10 11">DSM 22428</strain>
    </source>
</reference>
<feature type="transmembrane region" description="Helical" evidence="8">
    <location>
        <begin position="303"/>
        <end position="323"/>
    </location>
</feature>
<comment type="subcellular location">
    <subcellularLocation>
        <location evidence="1">Cell membrane</location>
        <topology evidence="1">Multi-pass membrane protein</topology>
    </subcellularLocation>
</comment>
<dbReference type="InterPro" id="IPR020846">
    <property type="entry name" value="MFS_dom"/>
</dbReference>
<gene>
    <name evidence="10" type="ORF">QC825_10755</name>
</gene>
<feature type="transmembrane region" description="Helical" evidence="8">
    <location>
        <begin position="234"/>
        <end position="251"/>
    </location>
</feature>
<evidence type="ECO:0000256" key="8">
    <source>
        <dbReference type="SAM" id="Phobius"/>
    </source>
</evidence>
<feature type="transmembrane region" description="Helical" evidence="8">
    <location>
        <begin position="272"/>
        <end position="297"/>
    </location>
</feature>
<organism evidence="10 11">
    <name type="scientific">Larsenimonas suaedae</name>
    <dbReference type="NCBI Taxonomy" id="1851019"/>
    <lineage>
        <taxon>Bacteria</taxon>
        <taxon>Pseudomonadati</taxon>
        <taxon>Pseudomonadota</taxon>
        <taxon>Gammaproteobacteria</taxon>
        <taxon>Oceanospirillales</taxon>
        <taxon>Halomonadaceae</taxon>
        <taxon>Larsenimonas</taxon>
    </lineage>
</organism>
<dbReference type="NCBIfam" id="TIGR00711">
    <property type="entry name" value="efflux_EmrB"/>
    <property type="match status" value="1"/>
</dbReference>
<dbReference type="SUPFAM" id="SSF103473">
    <property type="entry name" value="MFS general substrate transporter"/>
    <property type="match status" value="1"/>
</dbReference>
<feature type="transmembrane region" description="Helical" evidence="8">
    <location>
        <begin position="208"/>
        <end position="228"/>
    </location>
</feature>
<comment type="caution">
    <text evidence="10">The sequence shown here is derived from an EMBL/GenBank/DDBJ whole genome shotgun (WGS) entry which is preliminary data.</text>
</comment>
<keyword evidence="3" id="KW-0813">Transport</keyword>
<evidence type="ECO:0000256" key="2">
    <source>
        <dbReference type="ARBA" id="ARBA00008537"/>
    </source>
</evidence>
<evidence type="ECO:0000313" key="10">
    <source>
        <dbReference type="EMBL" id="MDR5896554.1"/>
    </source>
</evidence>
<dbReference type="PROSITE" id="PS50850">
    <property type="entry name" value="MFS"/>
    <property type="match status" value="1"/>
</dbReference>
<keyword evidence="5 8" id="KW-0812">Transmembrane</keyword>
<sequence>MKHLLSSKPDDDGLPPRARALAMAALMLCSLMAVLDMNIVNVALPTISETLDVSSSDAIWIVNVYQLTGAAAILTFAALSYRIGAWRIYIGGLIVFVASSLGCALSNSLTTLIVFRAFQGLGAAAMMSLGPALYRSVFPSRLLGSALGVSSMVVATGVAAGPTLGGVLLALGDWPLLFLINLPMGAAALVLTLRYLPRSEGNGAPFDVLGAVLSALMLGGLVIGVDELRREGSMSWAVYLAVGFIAGAAFIRRQQRIDYPLLPLGIFRQARFSMAAVTSFFAWVSQSMAFLSVPFLLQSELGYTPLESALLFTPWPLAIMFTAPRAGRLADKFSPPLVCTGGIIVFIAGVIALATLSSSAPMWDVVWRTALCGFGFGLYQSPNNRELMGSLPRAQSGTAAGVMASVRTFGQSLGAALVALALSGIIIETSHAGLITLALNVAIVAALIALALSASRLTRARALADNE</sequence>
<dbReference type="Pfam" id="PF07690">
    <property type="entry name" value="MFS_1"/>
    <property type="match status" value="1"/>
</dbReference>
<dbReference type="RefSeq" id="WP_251594260.1">
    <property type="nucleotide sequence ID" value="NZ_JAMLJI010000003.1"/>
</dbReference>
<evidence type="ECO:0000256" key="5">
    <source>
        <dbReference type="ARBA" id="ARBA00022692"/>
    </source>
</evidence>
<keyword evidence="7 8" id="KW-0472">Membrane</keyword>
<keyword evidence="4" id="KW-1003">Cell membrane</keyword>
<accession>A0ABU1GWX9</accession>
<feature type="transmembrane region" description="Helical" evidence="8">
    <location>
        <begin position="88"/>
        <end position="107"/>
    </location>
</feature>
<dbReference type="InterPro" id="IPR004638">
    <property type="entry name" value="EmrB-like"/>
</dbReference>
<keyword evidence="6 8" id="KW-1133">Transmembrane helix</keyword>
<feature type="transmembrane region" description="Helical" evidence="8">
    <location>
        <begin position="433"/>
        <end position="452"/>
    </location>
</feature>
<dbReference type="PANTHER" id="PTHR42718">
    <property type="entry name" value="MAJOR FACILITATOR SUPERFAMILY MULTIDRUG TRANSPORTER MFSC"/>
    <property type="match status" value="1"/>
</dbReference>
<feature type="transmembrane region" description="Helical" evidence="8">
    <location>
        <begin position="113"/>
        <end position="134"/>
    </location>
</feature>
<feature type="transmembrane region" description="Helical" evidence="8">
    <location>
        <begin position="146"/>
        <end position="170"/>
    </location>
</feature>
<proteinExistence type="inferred from homology"/>
<evidence type="ECO:0000256" key="1">
    <source>
        <dbReference type="ARBA" id="ARBA00004651"/>
    </source>
</evidence>
<evidence type="ECO:0000313" key="11">
    <source>
        <dbReference type="Proteomes" id="UP001269375"/>
    </source>
</evidence>
<feature type="transmembrane region" description="Helical" evidence="8">
    <location>
        <begin position="400"/>
        <end position="427"/>
    </location>
</feature>
<dbReference type="Proteomes" id="UP001269375">
    <property type="component" value="Unassembled WGS sequence"/>
</dbReference>
<evidence type="ECO:0000259" key="9">
    <source>
        <dbReference type="PROSITE" id="PS50850"/>
    </source>
</evidence>
<feature type="transmembrane region" description="Helical" evidence="8">
    <location>
        <begin position="20"/>
        <end position="40"/>
    </location>
</feature>
<dbReference type="CDD" id="cd17321">
    <property type="entry name" value="MFS_MMR_MDR_like"/>
    <property type="match status" value="1"/>
</dbReference>
<evidence type="ECO:0000256" key="6">
    <source>
        <dbReference type="ARBA" id="ARBA00022989"/>
    </source>
</evidence>
<keyword evidence="11" id="KW-1185">Reference proteome</keyword>
<dbReference type="EMBL" id="JARWAO010000005">
    <property type="protein sequence ID" value="MDR5896554.1"/>
    <property type="molecule type" value="Genomic_DNA"/>
</dbReference>